<protein>
    <submittedName>
        <fullName evidence="2">ABC transporter permease subunit</fullName>
    </submittedName>
</protein>
<dbReference type="PANTHER" id="PTHR37305">
    <property type="entry name" value="INTEGRAL MEMBRANE PROTEIN-RELATED"/>
    <property type="match status" value="1"/>
</dbReference>
<gene>
    <name evidence="2" type="ORF">FLB61_12575</name>
</gene>
<keyword evidence="3" id="KW-1185">Reference proteome</keyword>
<keyword evidence="1" id="KW-0812">Transmembrane</keyword>
<dbReference type="PANTHER" id="PTHR37305:SF1">
    <property type="entry name" value="MEMBRANE PROTEIN"/>
    <property type="match status" value="1"/>
</dbReference>
<evidence type="ECO:0000313" key="2">
    <source>
        <dbReference type="EMBL" id="MBY0759892.1"/>
    </source>
</evidence>
<evidence type="ECO:0000256" key="1">
    <source>
        <dbReference type="SAM" id="Phobius"/>
    </source>
</evidence>
<dbReference type="RefSeq" id="WP_221920379.1">
    <property type="nucleotide sequence ID" value="NZ_CP173660.1"/>
</dbReference>
<proteinExistence type="predicted"/>
<dbReference type="EMBL" id="VIRV01000032">
    <property type="protein sequence ID" value="MBY0759892.1"/>
    <property type="molecule type" value="Genomic_DNA"/>
</dbReference>
<feature type="transmembrane region" description="Helical" evidence="1">
    <location>
        <begin position="155"/>
        <end position="176"/>
    </location>
</feature>
<feature type="transmembrane region" description="Helical" evidence="1">
    <location>
        <begin position="21"/>
        <end position="39"/>
    </location>
</feature>
<comment type="caution">
    <text evidence="2">The sequence shown here is derived from an EMBL/GenBank/DDBJ whole genome shotgun (WGS) entry which is preliminary data.</text>
</comment>
<feature type="transmembrane region" description="Helical" evidence="1">
    <location>
        <begin position="78"/>
        <end position="95"/>
    </location>
</feature>
<organism evidence="2 3">
    <name type="scientific">Sellimonas caecigallum</name>
    <dbReference type="NCBI Taxonomy" id="2592333"/>
    <lineage>
        <taxon>Bacteria</taxon>
        <taxon>Bacillati</taxon>
        <taxon>Bacillota</taxon>
        <taxon>Clostridia</taxon>
        <taxon>Lachnospirales</taxon>
        <taxon>Lachnospiraceae</taxon>
        <taxon>Sellimonas</taxon>
    </lineage>
</organism>
<reference evidence="2 3" key="1">
    <citation type="journal article" date="2020" name="New Microbes New Infect">
        <title>Sellimonas caecigallum sp. nov., description and genome sequence of a new member of the Sellimonas genus isolated from the cecum of feral chicken.</title>
        <authorList>
            <person name="Wongkuna S."/>
            <person name="Ghimire S."/>
            <person name="Antony L."/>
            <person name="Chankhamhaengdecha S."/>
            <person name="Janvilisri T."/>
            <person name="Scaria J."/>
        </authorList>
    </citation>
    <scope>NUCLEOTIDE SEQUENCE [LARGE SCALE GENOMIC DNA]</scope>
    <source>
        <strain evidence="2 3">SW451</strain>
    </source>
</reference>
<feature type="transmembrane region" description="Helical" evidence="1">
    <location>
        <begin position="183"/>
        <end position="209"/>
    </location>
</feature>
<keyword evidence="1" id="KW-0472">Membrane</keyword>
<dbReference type="Pfam" id="PF12679">
    <property type="entry name" value="ABC2_membrane_2"/>
    <property type="match status" value="1"/>
</dbReference>
<evidence type="ECO:0000313" key="3">
    <source>
        <dbReference type="Proteomes" id="UP000779049"/>
    </source>
</evidence>
<name>A0ABS7LAB7_9FIRM</name>
<dbReference type="Proteomes" id="UP000779049">
    <property type="component" value="Unassembled WGS sequence"/>
</dbReference>
<feature type="transmembrane region" description="Helical" evidence="1">
    <location>
        <begin position="229"/>
        <end position="251"/>
    </location>
</feature>
<feature type="transmembrane region" description="Helical" evidence="1">
    <location>
        <begin position="116"/>
        <end position="135"/>
    </location>
</feature>
<sequence length="256" mass="28506">MRQYKAFVKKEFLELYRSGKGWIMLAVFFLFGIMAPAFAKLTPFIMEAFSDSLSEAGISMKTMEITAISSWQQFYKNAPLALILFGLVFSSVMTNEYQKGTFVNILTKGMKRWKVIGAKGSVLLTVWTVCYWMSYGTALAYTVYFWDNTEIRYPWHAAGYVYLFGILLITAILFFSSIFNSQAAVLGAVGGSVILFYFLEMIPALSDIIPLRLLAPISILTGGTEPGDFVGAAVTAAVLILLFCLGAVFCFNKKQI</sequence>
<accession>A0ABS7LAB7</accession>
<keyword evidence="1" id="KW-1133">Transmembrane helix</keyword>